<evidence type="ECO:0000313" key="7">
    <source>
        <dbReference type="Proteomes" id="UP000240912"/>
    </source>
</evidence>
<dbReference type="RefSeq" id="WP_107215995.1">
    <property type="nucleotide sequence ID" value="NZ_KZ686269.1"/>
</dbReference>
<gene>
    <name evidence="6" type="ORF">C7T94_07585</name>
</gene>
<dbReference type="EMBL" id="PYLS01000005">
    <property type="protein sequence ID" value="PST83732.1"/>
    <property type="molecule type" value="Genomic_DNA"/>
</dbReference>
<dbReference type="PROSITE" id="PS50110">
    <property type="entry name" value="RESPONSE_REGULATORY"/>
    <property type="match status" value="1"/>
</dbReference>
<sequence>MINILLAEDHSIVRNGIKVLLETQSDFRVQAEAKDGLEALEMVRSGLSPDLVLADVNMPGMDGIELLRELKKLNASCRFVFLTMVESRESVAQAFREGADGYLLKNIDSDELVFSLRIIQKGTRYLCSELSSVLIDRLLSRDFPVSAEPAIEFSSREIEILNLIADGHTNVEMADALFISKRTIEGHRQSLLDKTGSKNTAALIRFAVTNGYIT</sequence>
<dbReference type="InterPro" id="IPR016032">
    <property type="entry name" value="Sig_transdc_resp-reg_C-effctor"/>
</dbReference>
<evidence type="ECO:0000313" key="6">
    <source>
        <dbReference type="EMBL" id="PST83732.1"/>
    </source>
</evidence>
<dbReference type="CDD" id="cd17535">
    <property type="entry name" value="REC_NarL-like"/>
    <property type="match status" value="1"/>
</dbReference>
<name>A0A2T3HMP3_9SPHI</name>
<dbReference type="SUPFAM" id="SSF52172">
    <property type="entry name" value="CheY-like"/>
    <property type="match status" value="1"/>
</dbReference>
<evidence type="ECO:0000259" key="5">
    <source>
        <dbReference type="PROSITE" id="PS50110"/>
    </source>
</evidence>
<proteinExistence type="predicted"/>
<dbReference type="InterPro" id="IPR011006">
    <property type="entry name" value="CheY-like_superfamily"/>
</dbReference>
<dbReference type="Pfam" id="PF00196">
    <property type="entry name" value="GerE"/>
    <property type="match status" value="1"/>
</dbReference>
<dbReference type="GO" id="GO:0000160">
    <property type="term" value="P:phosphorelay signal transduction system"/>
    <property type="evidence" value="ECO:0007669"/>
    <property type="project" value="InterPro"/>
</dbReference>
<evidence type="ECO:0000256" key="2">
    <source>
        <dbReference type="ARBA" id="ARBA00023125"/>
    </source>
</evidence>
<protein>
    <submittedName>
        <fullName evidence="6">DNA-binding response regulator</fullName>
    </submittedName>
</protein>
<comment type="caution">
    <text evidence="6">The sequence shown here is derived from an EMBL/GenBank/DDBJ whole genome shotgun (WGS) entry which is preliminary data.</text>
</comment>
<keyword evidence="7" id="KW-1185">Reference proteome</keyword>
<dbReference type="CDD" id="cd06170">
    <property type="entry name" value="LuxR_C_like"/>
    <property type="match status" value="1"/>
</dbReference>
<dbReference type="AlphaFoldDB" id="A0A2T3HMP3"/>
<dbReference type="PANTHER" id="PTHR43214:SF43">
    <property type="entry name" value="TWO-COMPONENT RESPONSE REGULATOR"/>
    <property type="match status" value="1"/>
</dbReference>
<feature type="modified residue" description="4-aspartylphosphate" evidence="3">
    <location>
        <position position="55"/>
    </location>
</feature>
<feature type="domain" description="Response regulatory" evidence="5">
    <location>
        <begin position="3"/>
        <end position="120"/>
    </location>
</feature>
<dbReference type="SMART" id="SM00421">
    <property type="entry name" value="HTH_LUXR"/>
    <property type="match status" value="1"/>
</dbReference>
<dbReference type="SMART" id="SM00448">
    <property type="entry name" value="REC"/>
    <property type="match status" value="1"/>
</dbReference>
<dbReference type="InterPro" id="IPR001789">
    <property type="entry name" value="Sig_transdc_resp-reg_receiver"/>
</dbReference>
<dbReference type="Gene3D" id="3.40.50.2300">
    <property type="match status" value="1"/>
</dbReference>
<dbReference type="OrthoDB" id="9797341at2"/>
<dbReference type="PANTHER" id="PTHR43214">
    <property type="entry name" value="TWO-COMPONENT RESPONSE REGULATOR"/>
    <property type="match status" value="1"/>
</dbReference>
<evidence type="ECO:0000259" key="4">
    <source>
        <dbReference type="PROSITE" id="PS50043"/>
    </source>
</evidence>
<dbReference type="InterPro" id="IPR039420">
    <property type="entry name" value="WalR-like"/>
</dbReference>
<dbReference type="Proteomes" id="UP000240912">
    <property type="component" value="Unassembled WGS sequence"/>
</dbReference>
<dbReference type="Pfam" id="PF00072">
    <property type="entry name" value="Response_reg"/>
    <property type="match status" value="1"/>
</dbReference>
<dbReference type="PROSITE" id="PS50043">
    <property type="entry name" value="HTH_LUXR_2"/>
    <property type="match status" value="1"/>
</dbReference>
<dbReference type="PRINTS" id="PR00038">
    <property type="entry name" value="HTHLUXR"/>
</dbReference>
<dbReference type="GO" id="GO:0003677">
    <property type="term" value="F:DNA binding"/>
    <property type="evidence" value="ECO:0007669"/>
    <property type="project" value="UniProtKB-KW"/>
</dbReference>
<dbReference type="InterPro" id="IPR058245">
    <property type="entry name" value="NreC/VraR/RcsB-like_REC"/>
</dbReference>
<organism evidence="6 7">
    <name type="scientific">Pedobacter yulinensis</name>
    <dbReference type="NCBI Taxonomy" id="2126353"/>
    <lineage>
        <taxon>Bacteria</taxon>
        <taxon>Pseudomonadati</taxon>
        <taxon>Bacteroidota</taxon>
        <taxon>Sphingobacteriia</taxon>
        <taxon>Sphingobacteriales</taxon>
        <taxon>Sphingobacteriaceae</taxon>
        <taxon>Pedobacter</taxon>
    </lineage>
</organism>
<keyword evidence="2 6" id="KW-0238">DNA-binding</keyword>
<evidence type="ECO:0000256" key="1">
    <source>
        <dbReference type="ARBA" id="ARBA00022553"/>
    </source>
</evidence>
<dbReference type="GO" id="GO:0006355">
    <property type="term" value="P:regulation of DNA-templated transcription"/>
    <property type="evidence" value="ECO:0007669"/>
    <property type="project" value="InterPro"/>
</dbReference>
<evidence type="ECO:0000256" key="3">
    <source>
        <dbReference type="PROSITE-ProRule" id="PRU00169"/>
    </source>
</evidence>
<keyword evidence="1 3" id="KW-0597">Phosphoprotein</keyword>
<dbReference type="InterPro" id="IPR000792">
    <property type="entry name" value="Tscrpt_reg_LuxR_C"/>
</dbReference>
<reference evidence="6 7" key="1">
    <citation type="submission" date="2018-03" db="EMBL/GenBank/DDBJ databases">
        <authorList>
            <person name="Keele B.F."/>
        </authorList>
    </citation>
    <scope>NUCLEOTIDE SEQUENCE [LARGE SCALE GENOMIC DNA]</scope>
    <source>
        <strain evidence="6 7">YL28-9</strain>
    </source>
</reference>
<feature type="domain" description="HTH luxR-type" evidence="4">
    <location>
        <begin position="146"/>
        <end position="211"/>
    </location>
</feature>
<dbReference type="SUPFAM" id="SSF46894">
    <property type="entry name" value="C-terminal effector domain of the bipartite response regulators"/>
    <property type="match status" value="1"/>
</dbReference>
<accession>A0A2T3HMP3</accession>